<keyword evidence="3" id="KW-1185">Reference proteome</keyword>
<name>A0A813HJ65_POLGL</name>
<feature type="compositionally biased region" description="Basic and acidic residues" evidence="1">
    <location>
        <begin position="110"/>
        <end position="129"/>
    </location>
</feature>
<feature type="region of interest" description="Disordered" evidence="1">
    <location>
        <begin position="1"/>
        <end position="33"/>
    </location>
</feature>
<organism evidence="2 3">
    <name type="scientific">Polarella glacialis</name>
    <name type="common">Dinoflagellate</name>
    <dbReference type="NCBI Taxonomy" id="89957"/>
    <lineage>
        <taxon>Eukaryota</taxon>
        <taxon>Sar</taxon>
        <taxon>Alveolata</taxon>
        <taxon>Dinophyceae</taxon>
        <taxon>Suessiales</taxon>
        <taxon>Suessiaceae</taxon>
        <taxon>Polarella</taxon>
    </lineage>
</organism>
<protein>
    <recommendedName>
        <fullName evidence="4">Helicase-associated domain-containing protein</fullName>
    </recommendedName>
</protein>
<sequence length="469" mass="52133">MNATHQPDTLHDKTISTITEEPHGTTPDGKLSDCAPNAKRFQFSSFSDAKSADSKKYLGRKLIPASVTGSRISSDKACDWGNSGGARELRAGSSGATGSTRGESSFRTAVDADAHGSKGEDAASKDATSERCRNGTVALWEDRNQAWNYPQLATTDGEALMPAQSIYLLRQAVNRLNVIASTAERQKLSLPSVLVEPKRRRVRSGFQLRSAESAVGSQLSRFLQVLATADSRIAESLLKGEPGGRFRFVDARRLQDNTLQPQDTLHTISKCWDELSAMAHAHFAWLARLTQLNEFCEATGVLPSRQMPDVLESKLATWMNNLRRNIRKGLLAPEHLVALQKAHPRVLRRVSRWVGPDYWTLRLNELEMFIKRNGKHPQTGNGTQFERSFALWAWSQQDCMKKGSLRIDKREQIIKVLNLTGSFDAHSSTSWTKWCDELQAYIHTSSALQGSKFFRLEISGFATLASQTA</sequence>
<dbReference type="AlphaFoldDB" id="A0A813HJ65"/>
<reference evidence="2" key="1">
    <citation type="submission" date="2021-02" db="EMBL/GenBank/DDBJ databases">
        <authorList>
            <person name="Dougan E. K."/>
            <person name="Rhodes N."/>
            <person name="Thang M."/>
            <person name="Chan C."/>
        </authorList>
    </citation>
    <scope>NUCLEOTIDE SEQUENCE</scope>
</reference>
<feature type="region of interest" description="Disordered" evidence="1">
    <location>
        <begin position="73"/>
        <end position="129"/>
    </location>
</feature>
<evidence type="ECO:0000313" key="3">
    <source>
        <dbReference type="Proteomes" id="UP000654075"/>
    </source>
</evidence>
<evidence type="ECO:0000313" key="2">
    <source>
        <dbReference type="EMBL" id="CAE8638542.1"/>
    </source>
</evidence>
<comment type="caution">
    <text evidence="2">The sequence shown here is derived from an EMBL/GenBank/DDBJ whole genome shotgun (WGS) entry which is preliminary data.</text>
</comment>
<dbReference type="EMBL" id="CAJNNV010031991">
    <property type="protein sequence ID" value="CAE8638542.1"/>
    <property type="molecule type" value="Genomic_DNA"/>
</dbReference>
<accession>A0A813HJ65</accession>
<proteinExistence type="predicted"/>
<feature type="compositionally biased region" description="Low complexity" evidence="1">
    <location>
        <begin position="91"/>
        <end position="105"/>
    </location>
</feature>
<gene>
    <name evidence="2" type="ORF">PGLA1383_LOCUS53708</name>
</gene>
<dbReference type="Gene3D" id="6.10.140.530">
    <property type="match status" value="1"/>
</dbReference>
<dbReference type="Proteomes" id="UP000654075">
    <property type="component" value="Unassembled WGS sequence"/>
</dbReference>
<evidence type="ECO:0000256" key="1">
    <source>
        <dbReference type="SAM" id="MobiDB-lite"/>
    </source>
</evidence>
<evidence type="ECO:0008006" key="4">
    <source>
        <dbReference type="Google" id="ProtNLM"/>
    </source>
</evidence>